<dbReference type="GO" id="GO:0010628">
    <property type="term" value="P:positive regulation of gene expression"/>
    <property type="evidence" value="ECO:0007669"/>
    <property type="project" value="TreeGrafter"/>
</dbReference>
<dbReference type="GO" id="GO:0003700">
    <property type="term" value="F:DNA-binding transcription factor activity"/>
    <property type="evidence" value="ECO:0007669"/>
    <property type="project" value="InterPro"/>
</dbReference>
<evidence type="ECO:0000256" key="2">
    <source>
        <dbReference type="ARBA" id="ARBA00023015"/>
    </source>
</evidence>
<keyword evidence="3" id="KW-0238">DNA-binding</keyword>
<dbReference type="SUPFAM" id="SSF53850">
    <property type="entry name" value="Periplasmic binding protein-like II"/>
    <property type="match status" value="1"/>
</dbReference>
<dbReference type="PROSITE" id="PS50931">
    <property type="entry name" value="HTH_LYSR"/>
    <property type="match status" value="1"/>
</dbReference>
<comment type="caution">
    <text evidence="6">The sequence shown here is derived from an EMBL/GenBank/DDBJ whole genome shotgun (WGS) entry which is preliminary data.</text>
</comment>
<keyword evidence="7" id="KW-1185">Reference proteome</keyword>
<accession>A0AA42CP42</accession>
<dbReference type="Gene3D" id="3.40.190.290">
    <property type="match status" value="1"/>
</dbReference>
<dbReference type="PANTHER" id="PTHR30427">
    <property type="entry name" value="TRANSCRIPTIONAL ACTIVATOR PROTEIN LYSR"/>
    <property type="match status" value="1"/>
</dbReference>
<organism evidence="6 7">
    <name type="scientific">Sphingomonas lycopersici</name>
    <dbReference type="NCBI Taxonomy" id="2951807"/>
    <lineage>
        <taxon>Bacteria</taxon>
        <taxon>Pseudomonadati</taxon>
        <taxon>Pseudomonadota</taxon>
        <taxon>Alphaproteobacteria</taxon>
        <taxon>Sphingomonadales</taxon>
        <taxon>Sphingomonadaceae</taxon>
        <taxon>Sphingomonas</taxon>
    </lineage>
</organism>
<evidence type="ECO:0000259" key="5">
    <source>
        <dbReference type="PROSITE" id="PS50931"/>
    </source>
</evidence>
<sequence length="309" mass="33200">MKREPNRPLATLGVRALETLSEVMRTGSATAAAANLGMTQPGVSRTLAQLERTIGFELFYRDRGKLVPTKDGRLLAEEVEFALAGLQRVANLADDIANSAAGELSVVAPPSFAEGVLPAIVASFLQKHPGVRFNLDSRSLETSRMMIATRVVDCGFMKMPIAGDDLHCEPLVSSGSACVLPARHPLAAHEVLTPDLLRDAPLILLGSGRQWRIQVDQAFAGYRLRPTVAIETHTHGSACALAARGVGIAIVNRLLARAYLRDDLVMRSFAPPIVHQYASVTSINLHGSRLVSAFLDEARAELAKIAPDD</sequence>
<dbReference type="Gene3D" id="1.10.10.10">
    <property type="entry name" value="Winged helix-like DNA-binding domain superfamily/Winged helix DNA-binding domain"/>
    <property type="match status" value="1"/>
</dbReference>
<comment type="similarity">
    <text evidence="1">Belongs to the LysR transcriptional regulatory family.</text>
</comment>
<dbReference type="RefSeq" id="WP_265268189.1">
    <property type="nucleotide sequence ID" value="NZ_JANFAV010000002.1"/>
</dbReference>
<feature type="domain" description="HTH lysR-type" evidence="5">
    <location>
        <begin position="12"/>
        <end position="69"/>
    </location>
</feature>
<dbReference type="GO" id="GO:0043565">
    <property type="term" value="F:sequence-specific DNA binding"/>
    <property type="evidence" value="ECO:0007669"/>
    <property type="project" value="TreeGrafter"/>
</dbReference>
<dbReference type="Pfam" id="PF03466">
    <property type="entry name" value="LysR_substrate"/>
    <property type="match status" value="1"/>
</dbReference>
<dbReference type="EMBL" id="JANFAV010000002">
    <property type="protein sequence ID" value="MCW6534260.1"/>
    <property type="molecule type" value="Genomic_DNA"/>
</dbReference>
<keyword evidence="2" id="KW-0805">Transcription regulation</keyword>
<evidence type="ECO:0000256" key="3">
    <source>
        <dbReference type="ARBA" id="ARBA00023125"/>
    </source>
</evidence>
<dbReference type="InterPro" id="IPR036390">
    <property type="entry name" value="WH_DNA-bd_sf"/>
</dbReference>
<name>A0AA42CP42_9SPHN</name>
<evidence type="ECO:0000313" key="7">
    <source>
        <dbReference type="Proteomes" id="UP001165565"/>
    </source>
</evidence>
<evidence type="ECO:0000256" key="4">
    <source>
        <dbReference type="ARBA" id="ARBA00023163"/>
    </source>
</evidence>
<dbReference type="Pfam" id="PF00126">
    <property type="entry name" value="HTH_1"/>
    <property type="match status" value="1"/>
</dbReference>
<dbReference type="InterPro" id="IPR000847">
    <property type="entry name" value="LysR_HTH_N"/>
</dbReference>
<dbReference type="AlphaFoldDB" id="A0AA42CP42"/>
<evidence type="ECO:0000256" key="1">
    <source>
        <dbReference type="ARBA" id="ARBA00009437"/>
    </source>
</evidence>
<dbReference type="InterPro" id="IPR005119">
    <property type="entry name" value="LysR_subst-bd"/>
</dbReference>
<dbReference type="PANTHER" id="PTHR30427:SF1">
    <property type="entry name" value="TRANSCRIPTIONAL ACTIVATOR PROTEIN LYSR"/>
    <property type="match status" value="1"/>
</dbReference>
<dbReference type="Proteomes" id="UP001165565">
    <property type="component" value="Unassembled WGS sequence"/>
</dbReference>
<protein>
    <submittedName>
        <fullName evidence="6">LysR substrate-binding domain-containing protein</fullName>
    </submittedName>
</protein>
<dbReference type="PRINTS" id="PR00039">
    <property type="entry name" value="HTHLYSR"/>
</dbReference>
<evidence type="ECO:0000313" key="6">
    <source>
        <dbReference type="EMBL" id="MCW6534260.1"/>
    </source>
</evidence>
<proteinExistence type="inferred from homology"/>
<gene>
    <name evidence="6" type="ORF">NEE01_05610</name>
</gene>
<reference evidence="6" key="1">
    <citation type="submission" date="2022-06" db="EMBL/GenBank/DDBJ databases">
        <title>Sphingomonas sp. nov. isolated from rhizosphere soil of tomato.</title>
        <authorList>
            <person name="Dong H."/>
            <person name="Gao R."/>
        </authorList>
    </citation>
    <scope>NUCLEOTIDE SEQUENCE</scope>
    <source>
        <strain evidence="6">MMSM24</strain>
    </source>
</reference>
<dbReference type="InterPro" id="IPR036388">
    <property type="entry name" value="WH-like_DNA-bd_sf"/>
</dbReference>
<keyword evidence="4" id="KW-0804">Transcription</keyword>
<dbReference type="SUPFAM" id="SSF46785">
    <property type="entry name" value="Winged helix' DNA-binding domain"/>
    <property type="match status" value="1"/>
</dbReference>